<feature type="active site" description="Charge relay system" evidence="1">
    <location>
        <position position="193"/>
    </location>
</feature>
<feature type="active site" description="Charge relay system" evidence="1">
    <location>
        <position position="223"/>
    </location>
</feature>
<evidence type="ECO:0000256" key="1">
    <source>
        <dbReference type="PIRSR" id="PIRSR017388-1"/>
    </source>
</evidence>
<dbReference type="AlphaFoldDB" id="A0A133XZS8"/>
<organism evidence="3 4">
    <name type="scientific">Aerococcus christensenii</name>
    <dbReference type="NCBI Taxonomy" id="87541"/>
    <lineage>
        <taxon>Bacteria</taxon>
        <taxon>Bacillati</taxon>
        <taxon>Bacillota</taxon>
        <taxon>Bacilli</taxon>
        <taxon>Lactobacillales</taxon>
        <taxon>Aerococcaceae</taxon>
        <taxon>Aerococcus</taxon>
    </lineage>
</organism>
<name>A0A133XZS8_9LACT</name>
<dbReference type="GO" id="GO:0052689">
    <property type="term" value="F:carboxylic ester hydrolase activity"/>
    <property type="evidence" value="ECO:0007669"/>
    <property type="project" value="InterPro"/>
</dbReference>
<dbReference type="InterPro" id="IPR012354">
    <property type="entry name" value="Esterase_lipase"/>
</dbReference>
<dbReference type="InterPro" id="IPR029058">
    <property type="entry name" value="AB_hydrolase_fold"/>
</dbReference>
<accession>A0A133XZS8</accession>
<reference evidence="3 4" key="1">
    <citation type="submission" date="2016-01" db="EMBL/GenBank/DDBJ databases">
        <authorList>
            <person name="Oliw E.H."/>
        </authorList>
    </citation>
    <scope>NUCLEOTIDE SEQUENCE [LARGE SCALE GENOMIC DNA]</scope>
    <source>
        <strain evidence="3 4">KA00635</strain>
    </source>
</reference>
<dbReference type="STRING" id="87541.AWM71_00985"/>
<dbReference type="EMBL" id="LSCQ01000042">
    <property type="protein sequence ID" value="KXB36433.1"/>
    <property type="molecule type" value="Genomic_DNA"/>
</dbReference>
<feature type="domain" description="Serine aminopeptidase S33" evidence="2">
    <location>
        <begin position="13"/>
        <end position="137"/>
    </location>
</feature>
<dbReference type="Gene3D" id="3.40.50.1820">
    <property type="entry name" value="alpha/beta hydrolase"/>
    <property type="match status" value="1"/>
</dbReference>
<dbReference type="RefSeq" id="WP_060936753.1">
    <property type="nucleotide sequence ID" value="NZ_JASOZP010000017.1"/>
</dbReference>
<dbReference type="OrthoDB" id="9800213at2"/>
<dbReference type="SUPFAM" id="SSF53474">
    <property type="entry name" value="alpha/beta-Hydrolases"/>
    <property type="match status" value="1"/>
</dbReference>
<dbReference type="Pfam" id="PF12146">
    <property type="entry name" value="Hydrolase_4"/>
    <property type="match status" value="1"/>
</dbReference>
<dbReference type="PIRSF" id="PIRSF017388">
    <property type="entry name" value="Esterase_lipase"/>
    <property type="match status" value="1"/>
</dbReference>
<dbReference type="Proteomes" id="UP000070422">
    <property type="component" value="Unassembled WGS sequence"/>
</dbReference>
<dbReference type="PATRIC" id="fig|87541.4.peg.794"/>
<comment type="caution">
    <text evidence="3">The sequence shown here is derived from an EMBL/GenBank/DDBJ whole genome shotgun (WGS) entry which is preliminary data.</text>
</comment>
<evidence type="ECO:0000313" key="4">
    <source>
        <dbReference type="Proteomes" id="UP000070422"/>
    </source>
</evidence>
<dbReference type="InterPro" id="IPR022742">
    <property type="entry name" value="Hydrolase_4"/>
</dbReference>
<feature type="active site" description="Nucleophile" evidence="1">
    <location>
        <position position="93"/>
    </location>
</feature>
<proteinExistence type="predicted"/>
<evidence type="ECO:0000313" key="3">
    <source>
        <dbReference type="EMBL" id="KXB36433.1"/>
    </source>
</evidence>
<protein>
    <recommendedName>
        <fullName evidence="2">Serine aminopeptidase S33 domain-containing protein</fullName>
    </recommendedName>
</protein>
<evidence type="ECO:0000259" key="2">
    <source>
        <dbReference type="Pfam" id="PF12146"/>
    </source>
</evidence>
<gene>
    <name evidence="3" type="ORF">HMPREF3187_00800</name>
</gene>
<sequence length="247" mass="27543">MSNQESFYFEGSNHRAVVLFHAYTGSTADVRMTGRALNRAGYTVYCHNLTGHNHANYQEILEAGPVDWMQDARAALDFVQKEGYDQIAVFGLSLGGAVATRLFIDEQDSLVCGGSFCTPIMTPEISGTRVYDVFLQFAEATSAKRPELGSYDRELVSPKLYQALAGIDAFCSGIRCDLDHIRKPYFIAEAGKDELVGKDSGSQLQEAIHYAPVVLEKFEESGHVITVGKQHKEFEEKLIQFLNEVRW</sequence>